<name>A0AAW0P4Z6_9GOBI</name>
<feature type="region of interest" description="Disordered" evidence="1">
    <location>
        <begin position="87"/>
        <end position="113"/>
    </location>
</feature>
<keyword evidence="2" id="KW-0472">Membrane</keyword>
<sequence length="187" mass="21274">MCVFDLEHSSRTQLIVVILQEAFVLLLSRYGFGAFGERMLLLMKMDAPRLTSLLFKLVTLWPHARADKRRETRIGLEWTPRFVRSKNKHGEVQEAKPEKDLQDYTEKGEGPVGERGRLQTLRREAVGGRRVVDTEEGGDRVRGNEVTVTEEGDRGGATLRRETEGERGRQSVKILGKKAETYLCSKC</sequence>
<accession>A0AAW0P4Z6</accession>
<keyword evidence="4" id="KW-1185">Reference proteome</keyword>
<feature type="compositionally biased region" description="Basic and acidic residues" evidence="1">
    <location>
        <begin position="151"/>
        <end position="169"/>
    </location>
</feature>
<evidence type="ECO:0000256" key="1">
    <source>
        <dbReference type="SAM" id="MobiDB-lite"/>
    </source>
</evidence>
<dbReference type="AlphaFoldDB" id="A0AAW0P4Z6"/>
<feature type="transmembrane region" description="Helical" evidence="2">
    <location>
        <begin position="14"/>
        <end position="35"/>
    </location>
</feature>
<feature type="region of interest" description="Disordered" evidence="1">
    <location>
        <begin position="148"/>
        <end position="171"/>
    </location>
</feature>
<comment type="caution">
    <text evidence="3">The sequence shown here is derived from an EMBL/GenBank/DDBJ whole genome shotgun (WGS) entry which is preliminary data.</text>
</comment>
<evidence type="ECO:0000313" key="4">
    <source>
        <dbReference type="Proteomes" id="UP001460270"/>
    </source>
</evidence>
<keyword evidence="2" id="KW-0812">Transmembrane</keyword>
<gene>
    <name evidence="3" type="ORF">WMY93_012259</name>
</gene>
<protein>
    <submittedName>
        <fullName evidence="3">Uncharacterized protein</fullName>
    </submittedName>
</protein>
<evidence type="ECO:0000256" key="2">
    <source>
        <dbReference type="SAM" id="Phobius"/>
    </source>
</evidence>
<dbReference type="EMBL" id="JBBPFD010000008">
    <property type="protein sequence ID" value="KAK7916498.1"/>
    <property type="molecule type" value="Genomic_DNA"/>
</dbReference>
<evidence type="ECO:0000313" key="3">
    <source>
        <dbReference type="EMBL" id="KAK7916498.1"/>
    </source>
</evidence>
<organism evidence="3 4">
    <name type="scientific">Mugilogobius chulae</name>
    <name type="common">yellowstripe goby</name>
    <dbReference type="NCBI Taxonomy" id="88201"/>
    <lineage>
        <taxon>Eukaryota</taxon>
        <taxon>Metazoa</taxon>
        <taxon>Chordata</taxon>
        <taxon>Craniata</taxon>
        <taxon>Vertebrata</taxon>
        <taxon>Euteleostomi</taxon>
        <taxon>Actinopterygii</taxon>
        <taxon>Neopterygii</taxon>
        <taxon>Teleostei</taxon>
        <taxon>Neoteleostei</taxon>
        <taxon>Acanthomorphata</taxon>
        <taxon>Gobiaria</taxon>
        <taxon>Gobiiformes</taxon>
        <taxon>Gobioidei</taxon>
        <taxon>Gobiidae</taxon>
        <taxon>Gobionellinae</taxon>
        <taxon>Mugilogobius</taxon>
    </lineage>
</organism>
<feature type="compositionally biased region" description="Basic and acidic residues" evidence="1">
    <location>
        <begin position="88"/>
        <end position="113"/>
    </location>
</feature>
<dbReference type="Proteomes" id="UP001460270">
    <property type="component" value="Unassembled WGS sequence"/>
</dbReference>
<proteinExistence type="predicted"/>
<reference evidence="4" key="1">
    <citation type="submission" date="2024-04" db="EMBL/GenBank/DDBJ databases">
        <title>Salinicola lusitanus LLJ914,a marine bacterium isolated from the Okinawa Trough.</title>
        <authorList>
            <person name="Li J."/>
        </authorList>
    </citation>
    <scope>NUCLEOTIDE SEQUENCE [LARGE SCALE GENOMIC DNA]</scope>
</reference>
<keyword evidence="2" id="KW-1133">Transmembrane helix</keyword>